<accession>Q6K7I2</accession>
<reference evidence="3" key="1">
    <citation type="journal article" date="2005" name="Nature">
        <title>The map-based sequence of the rice genome.</title>
        <authorList>
            <consortium name="International rice genome sequencing project (IRGSP)"/>
            <person name="Matsumoto T."/>
            <person name="Wu J."/>
            <person name="Kanamori H."/>
            <person name="Katayose Y."/>
            <person name="Fujisawa M."/>
            <person name="Namiki N."/>
            <person name="Mizuno H."/>
            <person name="Yamamoto K."/>
            <person name="Antonio B.A."/>
            <person name="Baba T."/>
            <person name="Sakata K."/>
            <person name="Nagamura Y."/>
            <person name="Aoki H."/>
            <person name="Arikawa K."/>
            <person name="Arita K."/>
            <person name="Bito T."/>
            <person name="Chiden Y."/>
            <person name="Fujitsuka N."/>
            <person name="Fukunaka R."/>
            <person name="Hamada M."/>
            <person name="Harada C."/>
            <person name="Hayashi A."/>
            <person name="Hijishita S."/>
            <person name="Honda M."/>
            <person name="Hosokawa S."/>
            <person name="Ichikawa Y."/>
            <person name="Idonuma A."/>
            <person name="Iijima M."/>
            <person name="Ikeda M."/>
            <person name="Ikeno M."/>
            <person name="Ito K."/>
            <person name="Ito S."/>
            <person name="Ito T."/>
            <person name="Ito Y."/>
            <person name="Ito Y."/>
            <person name="Iwabuchi A."/>
            <person name="Kamiya K."/>
            <person name="Karasawa W."/>
            <person name="Kurita K."/>
            <person name="Katagiri S."/>
            <person name="Kikuta A."/>
            <person name="Kobayashi H."/>
            <person name="Kobayashi N."/>
            <person name="Machita K."/>
            <person name="Maehara T."/>
            <person name="Masukawa M."/>
            <person name="Mizubayashi T."/>
            <person name="Mukai Y."/>
            <person name="Nagasaki H."/>
            <person name="Nagata Y."/>
            <person name="Naito S."/>
            <person name="Nakashima M."/>
            <person name="Nakama Y."/>
            <person name="Nakamichi Y."/>
            <person name="Nakamura M."/>
            <person name="Meguro A."/>
            <person name="Negishi M."/>
            <person name="Ohta I."/>
            <person name="Ohta T."/>
            <person name="Okamoto M."/>
            <person name="Ono N."/>
            <person name="Saji S."/>
            <person name="Sakaguchi M."/>
            <person name="Sakai K."/>
            <person name="Shibata M."/>
            <person name="Shimokawa T."/>
            <person name="Song J."/>
            <person name="Takazaki Y."/>
            <person name="Terasawa K."/>
            <person name="Tsugane M."/>
            <person name="Tsuji K."/>
            <person name="Ueda S."/>
            <person name="Waki K."/>
            <person name="Yamagata H."/>
            <person name="Yamamoto M."/>
            <person name="Yamamoto S."/>
            <person name="Yamane H."/>
            <person name="Yoshiki S."/>
            <person name="Yoshihara R."/>
            <person name="Yukawa K."/>
            <person name="Zhong H."/>
            <person name="Yano M."/>
            <person name="Yuan Q."/>
            <person name="Ouyang S."/>
            <person name="Liu J."/>
            <person name="Jones K.M."/>
            <person name="Gansberger K."/>
            <person name="Moffat K."/>
            <person name="Hill J."/>
            <person name="Bera J."/>
            <person name="Fadrosh D."/>
            <person name="Jin S."/>
            <person name="Johri S."/>
            <person name="Kim M."/>
            <person name="Overton L."/>
            <person name="Reardon M."/>
            <person name="Tsitrin T."/>
            <person name="Vuong H."/>
            <person name="Weaver B."/>
            <person name="Ciecko A."/>
            <person name="Tallon L."/>
            <person name="Jackson J."/>
            <person name="Pai G."/>
            <person name="Aken S.V."/>
            <person name="Utterback T."/>
            <person name="Reidmuller S."/>
            <person name="Feldblyum T."/>
            <person name="Hsiao J."/>
            <person name="Zismann V."/>
            <person name="Iobst S."/>
            <person name="de Vazeille A.R."/>
            <person name="Buell C.R."/>
            <person name="Ying K."/>
            <person name="Li Y."/>
            <person name="Lu T."/>
            <person name="Huang Y."/>
            <person name="Zhao Q."/>
            <person name="Feng Q."/>
            <person name="Zhang L."/>
            <person name="Zhu J."/>
            <person name="Weng Q."/>
            <person name="Mu J."/>
            <person name="Lu Y."/>
            <person name="Fan D."/>
            <person name="Liu Y."/>
            <person name="Guan J."/>
            <person name="Zhang Y."/>
            <person name="Yu S."/>
            <person name="Liu X."/>
            <person name="Zhang Y."/>
            <person name="Hong G."/>
            <person name="Han B."/>
            <person name="Choisne N."/>
            <person name="Demange N."/>
            <person name="Orjeda G."/>
            <person name="Samain S."/>
            <person name="Cattolico L."/>
            <person name="Pelletier E."/>
            <person name="Couloux A."/>
            <person name="Segurens B."/>
            <person name="Wincker P."/>
            <person name="D'Hont A."/>
            <person name="Scarpelli C."/>
            <person name="Weissenbach J."/>
            <person name="Salanoubat M."/>
            <person name="Quetier F."/>
            <person name="Yu Y."/>
            <person name="Kim H.R."/>
            <person name="Rambo T."/>
            <person name="Currie J."/>
            <person name="Collura K."/>
            <person name="Luo M."/>
            <person name="Yang T."/>
            <person name="Ammiraju J.S.S."/>
            <person name="Engler F."/>
            <person name="Soderlund C."/>
            <person name="Wing R.A."/>
            <person name="Palmer L.E."/>
            <person name="de la Bastide M."/>
            <person name="Spiegel L."/>
            <person name="Nascimento L."/>
            <person name="Zutavern T."/>
            <person name="O'Shaughnessy A."/>
            <person name="Dike S."/>
            <person name="Dedhia N."/>
            <person name="Preston R."/>
            <person name="Balija V."/>
            <person name="McCombie W.R."/>
            <person name="Chow T."/>
            <person name="Chen H."/>
            <person name="Chung M."/>
            <person name="Chen C."/>
            <person name="Shaw J."/>
            <person name="Wu H."/>
            <person name="Hsiao K."/>
            <person name="Chao Y."/>
            <person name="Chu M."/>
            <person name="Cheng C."/>
            <person name="Hour A."/>
            <person name="Lee P."/>
            <person name="Lin S."/>
            <person name="Lin Y."/>
            <person name="Liou J."/>
            <person name="Liu S."/>
            <person name="Hsing Y."/>
            <person name="Raghuvanshi S."/>
            <person name="Mohanty A."/>
            <person name="Bharti A.K."/>
            <person name="Gaur A."/>
            <person name="Gupta V."/>
            <person name="Kumar D."/>
            <person name="Ravi V."/>
            <person name="Vij S."/>
            <person name="Kapur A."/>
            <person name="Khurana P."/>
            <person name="Khurana P."/>
            <person name="Khurana J.P."/>
            <person name="Tyagi A.K."/>
            <person name="Gaikwad K."/>
            <person name="Singh A."/>
            <person name="Dalal V."/>
            <person name="Srivastava S."/>
            <person name="Dixit A."/>
            <person name="Pal A.K."/>
            <person name="Ghazi I.A."/>
            <person name="Yadav M."/>
            <person name="Pandit A."/>
            <person name="Bhargava A."/>
            <person name="Sureshbabu K."/>
            <person name="Batra K."/>
            <person name="Sharma T.R."/>
            <person name="Mohapatra T."/>
            <person name="Singh N.K."/>
            <person name="Messing J."/>
            <person name="Nelson A.B."/>
            <person name="Fuks G."/>
            <person name="Kavchok S."/>
            <person name="Keizer G."/>
            <person name="Linton E."/>
            <person name="Llaca V."/>
            <person name="Song R."/>
            <person name="Tanyolac B."/>
            <person name="Young S."/>
            <person name="Ho-Il K."/>
            <person name="Hahn J.H."/>
            <person name="Sangsakoo G."/>
            <person name="Vanavichit A."/>
            <person name="de Mattos Luiz.A.T."/>
            <person name="Zimmer P.D."/>
            <person name="Malone G."/>
            <person name="Dellagostin O."/>
            <person name="de Oliveira A.C."/>
            <person name="Bevan M."/>
            <person name="Bancroft I."/>
            <person name="Minx P."/>
            <person name="Cordum H."/>
            <person name="Wilson R."/>
            <person name="Cheng Z."/>
            <person name="Jin W."/>
            <person name="Jiang J."/>
            <person name="Leong S.A."/>
            <person name="Iwama H."/>
            <person name="Gojobori T."/>
            <person name="Itoh T."/>
            <person name="Niimura Y."/>
            <person name="Fujii Y."/>
            <person name="Habara T."/>
            <person name="Sakai H."/>
            <person name="Sato Y."/>
            <person name="Wilson G."/>
            <person name="Kumar K."/>
            <person name="McCouch S."/>
            <person name="Juretic N."/>
            <person name="Hoen D."/>
            <person name="Wright S."/>
            <person name="Bruskiewich R."/>
            <person name="Bureau T."/>
            <person name="Miyao A."/>
            <person name="Hirochika H."/>
            <person name="Nishikawa T."/>
            <person name="Kadowaki K."/>
            <person name="Sugiura M."/>
            <person name="Burr B."/>
            <person name="Sasaki T."/>
        </authorList>
    </citation>
    <scope>NUCLEOTIDE SEQUENCE [LARGE SCALE GENOMIC DNA]</scope>
    <source>
        <strain evidence="3">cv. Nipponbare</strain>
    </source>
</reference>
<protein>
    <submittedName>
        <fullName evidence="2">Uncharacterized protein</fullName>
    </submittedName>
</protein>
<reference evidence="3" key="2">
    <citation type="journal article" date="2008" name="Nucleic Acids Res.">
        <title>The rice annotation project database (RAP-DB): 2008 update.</title>
        <authorList>
            <consortium name="The rice annotation project (RAP)"/>
        </authorList>
    </citation>
    <scope>GENOME REANNOTATION</scope>
    <source>
        <strain evidence="3">cv. Nipponbare</strain>
    </source>
</reference>
<gene>
    <name evidence="2" type="primary">P0483C08.32</name>
</gene>
<dbReference type="EMBL" id="AP004837">
    <property type="protein sequence ID" value="BAD21867.1"/>
    <property type="molecule type" value="Genomic_DNA"/>
</dbReference>
<evidence type="ECO:0000256" key="1">
    <source>
        <dbReference type="SAM" id="MobiDB-lite"/>
    </source>
</evidence>
<evidence type="ECO:0000313" key="2">
    <source>
        <dbReference type="EMBL" id="BAD21867.1"/>
    </source>
</evidence>
<dbReference type="Proteomes" id="UP000000763">
    <property type="component" value="Chromosome 2"/>
</dbReference>
<evidence type="ECO:0000313" key="3">
    <source>
        <dbReference type="Proteomes" id="UP000000763"/>
    </source>
</evidence>
<organism evidence="2 3">
    <name type="scientific">Oryza sativa subsp. japonica</name>
    <name type="common">Rice</name>
    <dbReference type="NCBI Taxonomy" id="39947"/>
    <lineage>
        <taxon>Eukaryota</taxon>
        <taxon>Viridiplantae</taxon>
        <taxon>Streptophyta</taxon>
        <taxon>Embryophyta</taxon>
        <taxon>Tracheophyta</taxon>
        <taxon>Spermatophyta</taxon>
        <taxon>Magnoliopsida</taxon>
        <taxon>Liliopsida</taxon>
        <taxon>Poales</taxon>
        <taxon>Poaceae</taxon>
        <taxon>BOP clade</taxon>
        <taxon>Oryzoideae</taxon>
        <taxon>Oryzeae</taxon>
        <taxon>Oryzinae</taxon>
        <taxon>Oryza</taxon>
        <taxon>Oryza sativa</taxon>
    </lineage>
</organism>
<sequence>MAALGYTALGLYRRREAKARVATDSGDTGDPFTGARRRRRRPTATGDAMEGLGFGRERRIRFEIESGDFQRKLDDTSKREKIEGIPRIISPLLI</sequence>
<name>Q6K7I2_ORYSJ</name>
<dbReference type="AlphaFoldDB" id="Q6K7I2"/>
<feature type="region of interest" description="Disordered" evidence="1">
    <location>
        <begin position="20"/>
        <end position="50"/>
    </location>
</feature>
<proteinExistence type="predicted"/>